<sequence length="478" mass="53165">MDKAQILIASNRGPVSFSTADDGSLEQRRGGGGLVSGMISVATEIDSLWVCAALSDADRRAAEEAPGARLDRAHDLGGMRVHMLDIPERTFQGAYTGVANSTLWFVQHMLYDIPNKPSFGSEFRRQWDDYTAYNNAFAEALVTGAADGARVAVQDYHLALVPRILRTRRPDLRIAHFSHTPWAPPEYFRMLPGHVARELLEGMLGADRIGFLSPRWADAFLRCCAEILRAEVDFARRTVEYGGRLVGVGVHALGADEEGLRASAAEPAVAARRETLREAVGDTRLIVRVDRTELSKNIVRGLEAYRELLTSHPEWRGRVTHLAFAYPSRGDVPEYREYTDAVMRTAKEINEEFATPEWTPLVLEVNDDYPRSLASFQMADVLLVNPTRDGMNLVAKEGPVLSERDAVLVLSREAGAADELGRHALLVNPYDTLETAEALHRALSMPGDERRKRREGLAEAAVALPPRRWFQDQLRSLD</sequence>
<name>A0ABY6YPC5_9ACTN</name>
<reference evidence="2 3" key="1">
    <citation type="journal article" date="2013" name="Int. J. Syst. Evol. Microbiol.">
        <title>Description of Streptomonospora sediminis sp. nov. and Streptomonospora nanhaiensis sp. nov., and reclassification of Nocardiopsis arabia Hozzein &amp; Goodfellow 2008 as Streptomonospora arabica comb. nov. and emended description of the genus Streptomonospora.</title>
        <authorList>
            <person name="Zhang D.F."/>
            <person name="Pan H.Q."/>
            <person name="He J."/>
            <person name="Zhang X.M."/>
            <person name="Zhang Y.G."/>
            <person name="Klenk H.P."/>
            <person name="Hu J.C."/>
            <person name="Li W.J."/>
        </authorList>
    </citation>
    <scope>NUCLEOTIDE SEQUENCE [LARGE SCALE GENOMIC DNA]</scope>
    <source>
        <strain evidence="2 3">12A09</strain>
    </source>
</reference>
<dbReference type="InterPro" id="IPR001830">
    <property type="entry name" value="Glyco_trans_20"/>
</dbReference>
<evidence type="ECO:0000256" key="1">
    <source>
        <dbReference type="ARBA" id="ARBA00008799"/>
    </source>
</evidence>
<dbReference type="PANTHER" id="PTHR10788:SF106">
    <property type="entry name" value="BCDNA.GH08860"/>
    <property type="match status" value="1"/>
</dbReference>
<accession>A0ABY6YPC5</accession>
<keyword evidence="3" id="KW-1185">Reference proteome</keyword>
<evidence type="ECO:0000313" key="3">
    <source>
        <dbReference type="Proteomes" id="UP001156498"/>
    </source>
</evidence>
<dbReference type="PANTHER" id="PTHR10788">
    <property type="entry name" value="TREHALOSE-6-PHOSPHATE SYNTHASE"/>
    <property type="match status" value="1"/>
</dbReference>
<dbReference type="Gene3D" id="3.40.50.2000">
    <property type="entry name" value="Glycogen Phosphorylase B"/>
    <property type="match status" value="2"/>
</dbReference>
<evidence type="ECO:0000313" key="2">
    <source>
        <dbReference type="EMBL" id="WAE74139.1"/>
    </source>
</evidence>
<dbReference type="EMBL" id="CP113264">
    <property type="protein sequence ID" value="WAE74139.1"/>
    <property type="molecule type" value="Genomic_DNA"/>
</dbReference>
<protein>
    <submittedName>
        <fullName evidence="2">Trehalose-6-phosphate synthase</fullName>
    </submittedName>
</protein>
<dbReference type="Proteomes" id="UP001156498">
    <property type="component" value="Chromosome"/>
</dbReference>
<comment type="similarity">
    <text evidence="1">Belongs to the glycosyltransferase 20 family.</text>
</comment>
<dbReference type="RefSeq" id="WP_267947917.1">
    <property type="nucleotide sequence ID" value="NZ_CP113264.1"/>
</dbReference>
<organism evidence="2 3">
    <name type="scientific">Streptomonospora nanhaiensis</name>
    <dbReference type="NCBI Taxonomy" id="1323731"/>
    <lineage>
        <taxon>Bacteria</taxon>
        <taxon>Bacillati</taxon>
        <taxon>Actinomycetota</taxon>
        <taxon>Actinomycetes</taxon>
        <taxon>Streptosporangiales</taxon>
        <taxon>Nocardiopsidaceae</taxon>
        <taxon>Streptomonospora</taxon>
    </lineage>
</organism>
<dbReference type="CDD" id="cd03788">
    <property type="entry name" value="GT20_TPS"/>
    <property type="match status" value="1"/>
</dbReference>
<gene>
    <name evidence="2" type="ORF">OUQ99_03145</name>
</gene>
<dbReference type="SUPFAM" id="SSF53756">
    <property type="entry name" value="UDP-Glycosyltransferase/glycogen phosphorylase"/>
    <property type="match status" value="1"/>
</dbReference>
<dbReference type="Pfam" id="PF00982">
    <property type="entry name" value="Glyco_transf_20"/>
    <property type="match status" value="1"/>
</dbReference>
<proteinExistence type="inferred from homology"/>